<sequence length="64" mass="6937">MRASTRVNVTNRLFVTTFLVAFSSVALGSMLPCPAHTLDSDAPLTSERPAQKRDGVAGPHRKQQ</sequence>
<feature type="region of interest" description="Disordered" evidence="1">
    <location>
        <begin position="36"/>
        <end position="64"/>
    </location>
</feature>
<dbReference type="AlphaFoldDB" id="A0A0P1KT57"/>
<dbReference type="PANTHER" id="PTHR40020:SF1">
    <property type="entry name" value="CYTOCHROME C OXIDASE ASSEMBLY FACTOR 2"/>
    <property type="match status" value="1"/>
</dbReference>
<feature type="chain" id="PRO_5006066497" evidence="2">
    <location>
        <begin position="29"/>
        <end position="64"/>
    </location>
</feature>
<evidence type="ECO:0000313" key="4">
    <source>
        <dbReference type="Proteomes" id="UP000236544"/>
    </source>
</evidence>
<dbReference type="GO" id="GO:0005759">
    <property type="term" value="C:mitochondrial matrix"/>
    <property type="evidence" value="ECO:0007669"/>
    <property type="project" value="TreeGrafter"/>
</dbReference>
<dbReference type="GO" id="GO:0033617">
    <property type="term" value="P:mitochondrial respiratory chain complex IV assembly"/>
    <property type="evidence" value="ECO:0007669"/>
    <property type="project" value="InterPro"/>
</dbReference>
<protein>
    <submittedName>
        <fullName evidence="3">LAQU0S08e04500g1_1</fullName>
    </submittedName>
</protein>
<evidence type="ECO:0000256" key="2">
    <source>
        <dbReference type="SAM" id="SignalP"/>
    </source>
</evidence>
<feature type="signal peptide" evidence="2">
    <location>
        <begin position="1"/>
        <end position="28"/>
    </location>
</feature>
<evidence type="ECO:0000313" key="3">
    <source>
        <dbReference type="EMBL" id="CUS23208.1"/>
    </source>
</evidence>
<dbReference type="EMBL" id="LN890539">
    <property type="protein sequence ID" value="CUS23208.1"/>
    <property type="molecule type" value="Genomic_DNA"/>
</dbReference>
<proteinExistence type="predicted"/>
<organism evidence="3 4">
    <name type="scientific">Lachancea quebecensis</name>
    <dbReference type="NCBI Taxonomy" id="1654605"/>
    <lineage>
        <taxon>Eukaryota</taxon>
        <taxon>Fungi</taxon>
        <taxon>Dikarya</taxon>
        <taxon>Ascomycota</taxon>
        <taxon>Saccharomycotina</taxon>
        <taxon>Saccharomycetes</taxon>
        <taxon>Saccharomycetales</taxon>
        <taxon>Saccharomycetaceae</taxon>
        <taxon>Lachancea</taxon>
    </lineage>
</organism>
<name>A0A0P1KT57_9SACH</name>
<keyword evidence="2" id="KW-0732">Signal</keyword>
<dbReference type="OrthoDB" id="4065690at2759"/>
<reference evidence="4" key="1">
    <citation type="submission" date="2015-10" db="EMBL/GenBank/DDBJ databases">
        <authorList>
            <person name="Devillers H."/>
        </authorList>
    </citation>
    <scope>NUCLEOTIDE SEQUENCE [LARGE SCALE GENOMIC DNA]</scope>
</reference>
<dbReference type="PANTHER" id="PTHR40020">
    <property type="entry name" value="CYTOCHROME C OXIDASE ASSEMBLY FACTOR 2"/>
    <property type="match status" value="1"/>
</dbReference>
<accession>A0A0P1KT57</accession>
<dbReference type="InterPro" id="IPR031459">
    <property type="entry name" value="Coa2"/>
</dbReference>
<gene>
    <name evidence="3" type="ORF">LAQU0_S08e04500g</name>
</gene>
<dbReference type="Pfam" id="PF17051">
    <property type="entry name" value="COA2"/>
    <property type="match status" value="1"/>
</dbReference>
<evidence type="ECO:0000256" key="1">
    <source>
        <dbReference type="SAM" id="MobiDB-lite"/>
    </source>
</evidence>
<keyword evidence="4" id="KW-1185">Reference proteome</keyword>
<dbReference type="Proteomes" id="UP000236544">
    <property type="component" value="Unassembled WGS sequence"/>
</dbReference>